<organism evidence="2 3">
    <name type="scientific">Prunus dulcis</name>
    <name type="common">Almond</name>
    <name type="synonym">Amygdalus dulcis</name>
    <dbReference type="NCBI Taxonomy" id="3755"/>
    <lineage>
        <taxon>Eukaryota</taxon>
        <taxon>Viridiplantae</taxon>
        <taxon>Streptophyta</taxon>
        <taxon>Embryophyta</taxon>
        <taxon>Tracheophyta</taxon>
        <taxon>Spermatophyta</taxon>
        <taxon>Magnoliopsida</taxon>
        <taxon>eudicotyledons</taxon>
        <taxon>Gunneridae</taxon>
        <taxon>Pentapetalae</taxon>
        <taxon>rosids</taxon>
        <taxon>fabids</taxon>
        <taxon>Rosales</taxon>
        <taxon>Rosaceae</taxon>
        <taxon>Amygdaloideae</taxon>
        <taxon>Amygdaleae</taxon>
        <taxon>Prunus</taxon>
    </lineage>
</organism>
<evidence type="ECO:0000256" key="1">
    <source>
        <dbReference type="SAM" id="MobiDB-lite"/>
    </source>
</evidence>
<accession>A0AAD5F244</accession>
<feature type="region of interest" description="Disordered" evidence="1">
    <location>
        <begin position="1"/>
        <end position="87"/>
    </location>
</feature>
<feature type="compositionally biased region" description="Polar residues" evidence="1">
    <location>
        <begin position="59"/>
        <end position="77"/>
    </location>
</feature>
<feature type="compositionally biased region" description="Low complexity" evidence="1">
    <location>
        <begin position="32"/>
        <end position="46"/>
    </location>
</feature>
<sequence length="121" mass="13147">MAGSRTEVEELNQQQPPGDGNHFPSLPRMLFEQEPQGETTQQELPQVNMDRHDQGGGSSSRFQIRNNNITADPSNFHNVRGQGGGQGGHDICGNTITARGASNVGYHNFGNTTPDRICCIL</sequence>
<keyword evidence="3" id="KW-1185">Reference proteome</keyword>
<name>A0AAD5F244_PRUDU</name>
<protein>
    <submittedName>
        <fullName evidence="2">Uncharacterized protein</fullName>
    </submittedName>
</protein>
<dbReference type="Proteomes" id="UP001054821">
    <property type="component" value="Chromosome 1"/>
</dbReference>
<evidence type="ECO:0000313" key="2">
    <source>
        <dbReference type="EMBL" id="KAI5350686.1"/>
    </source>
</evidence>
<gene>
    <name evidence="2" type="ORF">L3X38_003577</name>
</gene>
<dbReference type="AlphaFoldDB" id="A0AAD5F244"/>
<proteinExistence type="predicted"/>
<comment type="caution">
    <text evidence="2">The sequence shown here is derived from an EMBL/GenBank/DDBJ whole genome shotgun (WGS) entry which is preliminary data.</text>
</comment>
<dbReference type="EMBL" id="JAJFAZ020000001">
    <property type="protein sequence ID" value="KAI5350686.1"/>
    <property type="molecule type" value="Genomic_DNA"/>
</dbReference>
<evidence type="ECO:0000313" key="3">
    <source>
        <dbReference type="Proteomes" id="UP001054821"/>
    </source>
</evidence>
<reference evidence="2 3" key="1">
    <citation type="journal article" date="2022" name="G3 (Bethesda)">
        <title>Whole-genome sequence and methylome profiling of the almond [Prunus dulcis (Mill.) D.A. Webb] cultivar 'Nonpareil'.</title>
        <authorList>
            <person name="D'Amico-Willman K.M."/>
            <person name="Ouma W.Z."/>
            <person name="Meulia T."/>
            <person name="Sideli G.M."/>
            <person name="Gradziel T.M."/>
            <person name="Fresnedo-Ramirez J."/>
        </authorList>
    </citation>
    <scope>NUCLEOTIDE SEQUENCE [LARGE SCALE GENOMIC DNA]</scope>
    <source>
        <strain evidence="2">Clone GOH B32 T37-40</strain>
    </source>
</reference>